<keyword evidence="3" id="KW-1185">Reference proteome</keyword>
<evidence type="ECO:0000313" key="3">
    <source>
        <dbReference type="Proteomes" id="UP000037460"/>
    </source>
</evidence>
<gene>
    <name evidence="2" type="ORF">Ctob_016267</name>
</gene>
<evidence type="ECO:0000313" key="2">
    <source>
        <dbReference type="EMBL" id="KOO35725.1"/>
    </source>
</evidence>
<feature type="region of interest" description="Disordered" evidence="1">
    <location>
        <begin position="174"/>
        <end position="193"/>
    </location>
</feature>
<feature type="compositionally biased region" description="Acidic residues" evidence="1">
    <location>
        <begin position="93"/>
        <end position="135"/>
    </location>
</feature>
<dbReference type="Proteomes" id="UP000037460">
    <property type="component" value="Unassembled WGS sequence"/>
</dbReference>
<name>A0A0M0KA66_9EUKA</name>
<dbReference type="AlphaFoldDB" id="A0A0M0KA66"/>
<proteinExistence type="predicted"/>
<organism evidence="2 3">
    <name type="scientific">Chrysochromulina tobinii</name>
    <dbReference type="NCBI Taxonomy" id="1460289"/>
    <lineage>
        <taxon>Eukaryota</taxon>
        <taxon>Haptista</taxon>
        <taxon>Haptophyta</taxon>
        <taxon>Prymnesiophyceae</taxon>
        <taxon>Prymnesiales</taxon>
        <taxon>Chrysochromulinaceae</taxon>
        <taxon>Chrysochromulina</taxon>
    </lineage>
</organism>
<feature type="region of interest" description="Disordered" evidence="1">
    <location>
        <begin position="84"/>
        <end position="135"/>
    </location>
</feature>
<reference evidence="3" key="1">
    <citation type="journal article" date="2015" name="PLoS Genet.">
        <title>Genome Sequence and Transcriptome Analyses of Chrysochromulina tobin: Metabolic Tools for Enhanced Algal Fitness in the Prominent Order Prymnesiales (Haptophyceae).</title>
        <authorList>
            <person name="Hovde B.T."/>
            <person name="Deodato C.R."/>
            <person name="Hunsperger H.M."/>
            <person name="Ryken S.A."/>
            <person name="Yost W."/>
            <person name="Jha R.K."/>
            <person name="Patterson J."/>
            <person name="Monnat R.J. Jr."/>
            <person name="Barlow S.B."/>
            <person name="Starkenburg S.R."/>
            <person name="Cattolico R.A."/>
        </authorList>
    </citation>
    <scope>NUCLEOTIDE SEQUENCE</scope>
    <source>
        <strain evidence="3">CCMP291</strain>
    </source>
</reference>
<protein>
    <submittedName>
        <fullName evidence="2">Uncharacterized protein</fullName>
    </submittedName>
</protein>
<accession>A0A0M0KA66</accession>
<sequence length="346" mass="37496">MKRPPLREVVAIVDELRGALLALRTRSELEVLAAQVAGHDAQLAGHDAQLKQMQQRLVALEAAGGAIMPRRAGRFSEPSVLVVKAPPPAADEPAADEPAADEPAVDEPDADEPDADEPDADEPDDDEPDDGKLDDDELDEAAQQTQQSRAALRVLDSNVASATPGACGVCEEGEAMDAAPPSSPDVEEVPPPARPTPVVVDLASVPTPPRPTEVQTTALAAAAEEEQLVKKEAVGEGPAYRALDAAGFSFNFCTYTCEMTLRDEDGEEVRDENGYVTLMDDGFSWGAHWEYPRAGDDVWGEKKNWAYRTWERDAWQATRAGEHIMRMWRACLARRPIAPGSEVEWL</sequence>
<comment type="caution">
    <text evidence="2">The sequence shown here is derived from an EMBL/GenBank/DDBJ whole genome shotgun (WGS) entry which is preliminary data.</text>
</comment>
<dbReference type="EMBL" id="JWZX01000774">
    <property type="protein sequence ID" value="KOO35725.1"/>
    <property type="molecule type" value="Genomic_DNA"/>
</dbReference>
<evidence type="ECO:0000256" key="1">
    <source>
        <dbReference type="SAM" id="MobiDB-lite"/>
    </source>
</evidence>